<protein>
    <submittedName>
        <fullName evidence="1">Uncharacterized protein</fullName>
    </submittedName>
</protein>
<gene>
    <name evidence="1" type="ORF">FFL34_10415</name>
</gene>
<evidence type="ECO:0000313" key="2">
    <source>
        <dbReference type="Proteomes" id="UP000306980"/>
    </source>
</evidence>
<dbReference type="OrthoDB" id="2433869at2"/>
<name>A0A5S3QL41_9BACI</name>
<comment type="caution">
    <text evidence="1">The sequence shown here is derived from an EMBL/GenBank/DDBJ whole genome shotgun (WGS) entry which is preliminary data.</text>
</comment>
<proteinExistence type="predicted"/>
<evidence type="ECO:0000313" key="1">
    <source>
        <dbReference type="EMBL" id="TMN22479.1"/>
    </source>
</evidence>
<dbReference type="AlphaFoldDB" id="A0A5S3QL41"/>
<sequence length="407" mass="45669">MKRYWRLIAIVTVVVLTVGTFYMQSALSASSYPEVVFEKISGNEDELKPVTLIGNYHASQQGMGESVRVTTEDSSYSGEQSFFERIRGGFYSQDINQLQDKYRGFMRGKSGNIASYLETDNTFAYAKVINQFIDETGNNMAFDIAVLDKETDETTSFTVPVPNRAMYTRVYVEDVQLIDGELKVITQNYSKDGADAKYVYSFNLSEQDINGEEKIAAANQDENTRVHIRILPSSDIKAAHNYVVYAKTEEPIVREHANNQTNSAEKRASNNKQLYVIYNLKTEKKKAVTLPKALSGKETVMYKDTTLYLRDENKVTLYNLKTEAVEGRTKLPSQSNSAKQEATRPTVNIANGKIYMLSMPAGMVEGHAPTLTVIDAQSGDVLYEGKMITKKPLNDGESLYFSGMQIQ</sequence>
<organism evidence="1 2">
    <name type="scientific">Lentibacillus cibarius</name>
    <dbReference type="NCBI Taxonomy" id="2583219"/>
    <lineage>
        <taxon>Bacteria</taxon>
        <taxon>Bacillati</taxon>
        <taxon>Bacillota</taxon>
        <taxon>Bacilli</taxon>
        <taxon>Bacillales</taxon>
        <taxon>Bacillaceae</taxon>
        <taxon>Lentibacillus</taxon>
    </lineage>
</organism>
<dbReference type="EMBL" id="VCIA01000001">
    <property type="protein sequence ID" value="TMN22479.1"/>
    <property type="molecule type" value="Genomic_DNA"/>
</dbReference>
<accession>A0A5S3QL41</accession>
<dbReference type="Proteomes" id="UP000306980">
    <property type="component" value="Unassembled WGS sequence"/>
</dbReference>
<dbReference type="RefSeq" id="WP_138603388.1">
    <property type="nucleotide sequence ID" value="NZ_VCIA01000001.1"/>
</dbReference>
<reference evidence="1 2" key="1">
    <citation type="submission" date="2019-05" db="EMBL/GenBank/DDBJ databases">
        <title>Genomic analysis of Lentibacillus sp. NKC220-2.</title>
        <authorList>
            <person name="Oh Y.J."/>
        </authorList>
    </citation>
    <scope>NUCLEOTIDE SEQUENCE [LARGE SCALE GENOMIC DNA]</scope>
    <source>
        <strain evidence="1 2">NKC220-2</strain>
    </source>
</reference>